<organism evidence="2 3">
    <name type="scientific">Austropuccinia psidii MF-1</name>
    <dbReference type="NCBI Taxonomy" id="1389203"/>
    <lineage>
        <taxon>Eukaryota</taxon>
        <taxon>Fungi</taxon>
        <taxon>Dikarya</taxon>
        <taxon>Basidiomycota</taxon>
        <taxon>Pucciniomycotina</taxon>
        <taxon>Pucciniomycetes</taxon>
        <taxon>Pucciniales</taxon>
        <taxon>Sphaerophragmiaceae</taxon>
        <taxon>Austropuccinia</taxon>
    </lineage>
</organism>
<proteinExistence type="predicted"/>
<keyword evidence="3" id="KW-1185">Reference proteome</keyword>
<evidence type="ECO:0000313" key="2">
    <source>
        <dbReference type="EMBL" id="MBW0483687.1"/>
    </source>
</evidence>
<sequence>MWQIRRLQLQALGQTQILLSLKFPQFPLIHKCMCLRGQEAHLKSHQRLIPNQNFHMSSSSILVGIQLCPRNPLGKVNSQPSIFHWDIRFLWELKSVSMGGNKKHHCKMLLGVIWHLKEGDEIYTSFPVVNKEKVTGHHHQYASKPSTAHASSSREKIVDYEDENMSRNHSETNDKLRRDNFAGHEEGT</sequence>
<name>A0A9Q3GY02_9BASI</name>
<evidence type="ECO:0000256" key="1">
    <source>
        <dbReference type="SAM" id="MobiDB-lite"/>
    </source>
</evidence>
<reference evidence="2" key="1">
    <citation type="submission" date="2021-03" db="EMBL/GenBank/DDBJ databases">
        <title>Draft genome sequence of rust myrtle Austropuccinia psidii MF-1, a brazilian biotype.</title>
        <authorList>
            <person name="Quecine M.C."/>
            <person name="Pachon D.M.R."/>
            <person name="Bonatelli M.L."/>
            <person name="Correr F.H."/>
            <person name="Franceschini L.M."/>
            <person name="Leite T.F."/>
            <person name="Margarido G.R.A."/>
            <person name="Almeida C.A."/>
            <person name="Ferrarezi J.A."/>
            <person name="Labate C.A."/>
        </authorList>
    </citation>
    <scope>NUCLEOTIDE SEQUENCE</scope>
    <source>
        <strain evidence="2">MF-1</strain>
    </source>
</reference>
<protein>
    <submittedName>
        <fullName evidence="2">Uncharacterized protein</fullName>
    </submittedName>
</protein>
<comment type="caution">
    <text evidence="2">The sequence shown here is derived from an EMBL/GenBank/DDBJ whole genome shotgun (WGS) entry which is preliminary data.</text>
</comment>
<accession>A0A9Q3GY02</accession>
<gene>
    <name evidence="2" type="ORF">O181_023402</name>
</gene>
<dbReference type="AlphaFoldDB" id="A0A9Q3GY02"/>
<feature type="region of interest" description="Disordered" evidence="1">
    <location>
        <begin position="137"/>
        <end position="188"/>
    </location>
</feature>
<evidence type="ECO:0000313" key="3">
    <source>
        <dbReference type="Proteomes" id="UP000765509"/>
    </source>
</evidence>
<feature type="compositionally biased region" description="Basic and acidic residues" evidence="1">
    <location>
        <begin position="152"/>
        <end position="188"/>
    </location>
</feature>
<dbReference type="EMBL" id="AVOT02007339">
    <property type="protein sequence ID" value="MBW0483687.1"/>
    <property type="molecule type" value="Genomic_DNA"/>
</dbReference>
<dbReference type="Proteomes" id="UP000765509">
    <property type="component" value="Unassembled WGS sequence"/>
</dbReference>